<dbReference type="SUPFAM" id="SSF81383">
    <property type="entry name" value="F-box domain"/>
    <property type="match status" value="1"/>
</dbReference>
<evidence type="ECO:0000256" key="1">
    <source>
        <dbReference type="SAM" id="Coils"/>
    </source>
</evidence>
<keyword evidence="1" id="KW-0175">Coiled coil</keyword>
<evidence type="ECO:0000313" key="3">
    <source>
        <dbReference type="Proteomes" id="UP000054097"/>
    </source>
</evidence>
<dbReference type="STRING" id="933852.A0A0C3ABR5"/>
<dbReference type="AlphaFoldDB" id="A0A0C3ABR5"/>
<protein>
    <recommendedName>
        <fullName evidence="4">F-box domain-containing protein</fullName>
    </recommendedName>
</protein>
<dbReference type="OrthoDB" id="3139399at2759"/>
<name>A0A0C3ABR5_SERVB</name>
<accession>A0A0C3ABR5</accession>
<dbReference type="InterPro" id="IPR036047">
    <property type="entry name" value="F-box-like_dom_sf"/>
</dbReference>
<evidence type="ECO:0000313" key="2">
    <source>
        <dbReference type="EMBL" id="KIM22080.1"/>
    </source>
</evidence>
<feature type="coiled-coil region" evidence="1">
    <location>
        <begin position="16"/>
        <end position="43"/>
    </location>
</feature>
<reference evidence="2 3" key="1">
    <citation type="submission" date="2014-04" db="EMBL/GenBank/DDBJ databases">
        <authorList>
            <consortium name="DOE Joint Genome Institute"/>
            <person name="Kuo A."/>
            <person name="Zuccaro A."/>
            <person name="Kohler A."/>
            <person name="Nagy L.G."/>
            <person name="Floudas D."/>
            <person name="Copeland A."/>
            <person name="Barry K.W."/>
            <person name="Cichocki N."/>
            <person name="Veneault-Fourrey C."/>
            <person name="LaButti K."/>
            <person name="Lindquist E.A."/>
            <person name="Lipzen A."/>
            <person name="Lundell T."/>
            <person name="Morin E."/>
            <person name="Murat C."/>
            <person name="Sun H."/>
            <person name="Tunlid A."/>
            <person name="Henrissat B."/>
            <person name="Grigoriev I.V."/>
            <person name="Hibbett D.S."/>
            <person name="Martin F."/>
            <person name="Nordberg H.P."/>
            <person name="Cantor M.N."/>
            <person name="Hua S.X."/>
        </authorList>
    </citation>
    <scope>NUCLEOTIDE SEQUENCE [LARGE SCALE GENOMIC DNA]</scope>
    <source>
        <strain evidence="2 3">MAFF 305830</strain>
    </source>
</reference>
<dbReference type="Proteomes" id="UP000054097">
    <property type="component" value="Unassembled WGS sequence"/>
</dbReference>
<sequence>MRHPIDINALPTTEDIKNSRRLIEVIEGEIRDLQARQNQLQAELEIHKPWIAPIRHPSFDILSYIFEYCGKEDWKTLLSIAAVSRFWRETILGYPRAWSFLNLKECDSDVLVELFFQRSGQCPLHVYLPDLRPFRMLSNVIDRLECLSIMAMDHDMKTLVFPNLKRFTVRENDFFIDLDAIDISHFPALRHLDCQARLGSGLDPTYEDVWSIAPLETLSIVSVPNPAWI</sequence>
<dbReference type="HOGENOM" id="CLU_1210437_0_0_1"/>
<proteinExistence type="predicted"/>
<keyword evidence="3" id="KW-1185">Reference proteome</keyword>
<dbReference type="EMBL" id="KN824364">
    <property type="protein sequence ID" value="KIM22080.1"/>
    <property type="molecule type" value="Genomic_DNA"/>
</dbReference>
<gene>
    <name evidence="2" type="ORF">M408DRAFT_29018</name>
</gene>
<evidence type="ECO:0008006" key="4">
    <source>
        <dbReference type="Google" id="ProtNLM"/>
    </source>
</evidence>
<organism evidence="2 3">
    <name type="scientific">Serendipita vermifera MAFF 305830</name>
    <dbReference type="NCBI Taxonomy" id="933852"/>
    <lineage>
        <taxon>Eukaryota</taxon>
        <taxon>Fungi</taxon>
        <taxon>Dikarya</taxon>
        <taxon>Basidiomycota</taxon>
        <taxon>Agaricomycotina</taxon>
        <taxon>Agaricomycetes</taxon>
        <taxon>Sebacinales</taxon>
        <taxon>Serendipitaceae</taxon>
        <taxon>Serendipita</taxon>
    </lineage>
</organism>
<reference evidence="3" key="2">
    <citation type="submission" date="2015-01" db="EMBL/GenBank/DDBJ databases">
        <title>Evolutionary Origins and Diversification of the Mycorrhizal Mutualists.</title>
        <authorList>
            <consortium name="DOE Joint Genome Institute"/>
            <consortium name="Mycorrhizal Genomics Consortium"/>
            <person name="Kohler A."/>
            <person name="Kuo A."/>
            <person name="Nagy L.G."/>
            <person name="Floudas D."/>
            <person name="Copeland A."/>
            <person name="Barry K.W."/>
            <person name="Cichocki N."/>
            <person name="Veneault-Fourrey C."/>
            <person name="LaButti K."/>
            <person name="Lindquist E.A."/>
            <person name="Lipzen A."/>
            <person name="Lundell T."/>
            <person name="Morin E."/>
            <person name="Murat C."/>
            <person name="Riley R."/>
            <person name="Ohm R."/>
            <person name="Sun H."/>
            <person name="Tunlid A."/>
            <person name="Henrissat B."/>
            <person name="Grigoriev I.V."/>
            <person name="Hibbett D.S."/>
            <person name="Martin F."/>
        </authorList>
    </citation>
    <scope>NUCLEOTIDE SEQUENCE [LARGE SCALE GENOMIC DNA]</scope>
    <source>
        <strain evidence="3">MAFF 305830</strain>
    </source>
</reference>